<keyword evidence="1" id="KW-1133">Transmembrane helix</keyword>
<evidence type="ECO:0000313" key="4">
    <source>
        <dbReference type="Proteomes" id="UP000193642"/>
    </source>
</evidence>
<organism evidence="3 4">
    <name type="scientific">Rhizoclosmatium globosum</name>
    <dbReference type="NCBI Taxonomy" id="329046"/>
    <lineage>
        <taxon>Eukaryota</taxon>
        <taxon>Fungi</taxon>
        <taxon>Fungi incertae sedis</taxon>
        <taxon>Chytridiomycota</taxon>
        <taxon>Chytridiomycota incertae sedis</taxon>
        <taxon>Chytridiomycetes</taxon>
        <taxon>Chytridiales</taxon>
        <taxon>Chytriomycetaceae</taxon>
        <taxon>Rhizoclosmatium</taxon>
    </lineage>
</organism>
<dbReference type="AlphaFoldDB" id="A0A1Y2CV70"/>
<gene>
    <name evidence="3" type="ORF">BCR33DRAFT_712906</name>
</gene>
<dbReference type="Proteomes" id="UP000193642">
    <property type="component" value="Unassembled WGS sequence"/>
</dbReference>
<evidence type="ECO:0000313" key="3">
    <source>
        <dbReference type="EMBL" id="ORY50950.1"/>
    </source>
</evidence>
<dbReference type="GO" id="GO:0032259">
    <property type="term" value="P:methylation"/>
    <property type="evidence" value="ECO:0007669"/>
    <property type="project" value="UniProtKB-KW"/>
</dbReference>
<feature type="domain" description="Methyltransferase FkbM" evidence="2">
    <location>
        <begin position="67"/>
        <end position="230"/>
    </location>
</feature>
<keyword evidence="1" id="KW-0812">Transmembrane</keyword>
<dbReference type="NCBIfam" id="TIGR01444">
    <property type="entry name" value="fkbM_fam"/>
    <property type="match status" value="1"/>
</dbReference>
<dbReference type="InterPro" id="IPR052514">
    <property type="entry name" value="SAM-dependent_MTase"/>
</dbReference>
<reference evidence="3 4" key="1">
    <citation type="submission" date="2016-07" db="EMBL/GenBank/DDBJ databases">
        <title>Pervasive Adenine N6-methylation of Active Genes in Fungi.</title>
        <authorList>
            <consortium name="DOE Joint Genome Institute"/>
            <person name="Mondo S.J."/>
            <person name="Dannebaum R.O."/>
            <person name="Kuo R.C."/>
            <person name="Labutti K."/>
            <person name="Haridas S."/>
            <person name="Kuo A."/>
            <person name="Salamov A."/>
            <person name="Ahrendt S.R."/>
            <person name="Lipzen A."/>
            <person name="Sullivan W."/>
            <person name="Andreopoulos W.B."/>
            <person name="Clum A."/>
            <person name="Lindquist E."/>
            <person name="Daum C."/>
            <person name="Ramamoorthy G.K."/>
            <person name="Gryganskyi A."/>
            <person name="Culley D."/>
            <person name="Magnuson J.K."/>
            <person name="James T.Y."/>
            <person name="O'Malley M.A."/>
            <person name="Stajich J.E."/>
            <person name="Spatafora J.W."/>
            <person name="Visel A."/>
            <person name="Grigoriev I.V."/>
        </authorList>
    </citation>
    <scope>NUCLEOTIDE SEQUENCE [LARGE SCALE GENOMIC DNA]</scope>
    <source>
        <strain evidence="3 4">JEL800</strain>
    </source>
</reference>
<proteinExistence type="predicted"/>
<dbReference type="SUPFAM" id="SSF53335">
    <property type="entry name" value="S-adenosyl-L-methionine-dependent methyltransferases"/>
    <property type="match status" value="1"/>
</dbReference>
<evidence type="ECO:0000256" key="1">
    <source>
        <dbReference type="SAM" id="Phobius"/>
    </source>
</evidence>
<dbReference type="PANTHER" id="PTHR34203">
    <property type="entry name" value="METHYLTRANSFERASE, FKBM FAMILY PROTEIN"/>
    <property type="match status" value="1"/>
</dbReference>
<keyword evidence="1" id="KW-0472">Membrane</keyword>
<name>A0A1Y2CV70_9FUNG</name>
<dbReference type="EMBL" id="MCGO01000006">
    <property type="protein sequence ID" value="ORY50950.1"/>
    <property type="molecule type" value="Genomic_DNA"/>
</dbReference>
<dbReference type="Gene3D" id="3.40.50.150">
    <property type="entry name" value="Vaccinia Virus protein VP39"/>
    <property type="match status" value="1"/>
</dbReference>
<keyword evidence="3" id="KW-0489">Methyltransferase</keyword>
<dbReference type="PANTHER" id="PTHR34203:SF15">
    <property type="entry name" value="SLL1173 PROTEIN"/>
    <property type="match status" value="1"/>
</dbReference>
<dbReference type="OrthoDB" id="2108639at2759"/>
<dbReference type="Pfam" id="PF05050">
    <property type="entry name" value="Methyltransf_21"/>
    <property type="match status" value="1"/>
</dbReference>
<keyword evidence="3" id="KW-0808">Transferase</keyword>
<keyword evidence="4" id="KW-1185">Reference proteome</keyword>
<comment type="caution">
    <text evidence="3">The sequence shown here is derived from an EMBL/GenBank/DDBJ whole genome shotgun (WGS) entry which is preliminary data.</text>
</comment>
<sequence>MVKPSRFSVVWIIIAATVLYFVTMVTVFMPKQGHAPFKMCVHDSIAHPDNIISGSIEADPSKDVVMDIGANIGLHALFFANAGYKVHAFEPMLANFNVLNCSASSDPVLRENLVLNNYGLGDIVTTSCVSASYGNLGSAKIVADTGSCQPENTIQVRRLDEYLNKHQIKPFLIKVDVEGYEFKALESAKEYLKRNPPAHIFSEFITTHLEAAGSDPKKYLDFFWDLGYKIEWKSERR</sequence>
<feature type="transmembrane region" description="Helical" evidence="1">
    <location>
        <begin position="6"/>
        <end position="29"/>
    </location>
</feature>
<protein>
    <submittedName>
        <fullName evidence="3">Methyltransferase FkbM</fullName>
    </submittedName>
</protein>
<dbReference type="InterPro" id="IPR029063">
    <property type="entry name" value="SAM-dependent_MTases_sf"/>
</dbReference>
<dbReference type="GO" id="GO:0008168">
    <property type="term" value="F:methyltransferase activity"/>
    <property type="evidence" value="ECO:0007669"/>
    <property type="project" value="UniProtKB-KW"/>
</dbReference>
<dbReference type="InterPro" id="IPR006342">
    <property type="entry name" value="FkbM_mtfrase"/>
</dbReference>
<accession>A0A1Y2CV70</accession>
<evidence type="ECO:0000259" key="2">
    <source>
        <dbReference type="Pfam" id="PF05050"/>
    </source>
</evidence>